<accession>A0ABS5E9Y7</accession>
<reference evidence="1 2" key="1">
    <citation type="submission" date="2021-04" db="EMBL/GenBank/DDBJ databases">
        <title>The complete genome sequence of Neokomagataea sp. TBRC 2177.</title>
        <authorList>
            <person name="Charoenyingcharoen P."/>
            <person name="Yukphan P."/>
        </authorList>
    </citation>
    <scope>NUCLEOTIDE SEQUENCE [LARGE SCALE GENOMIC DNA]</scope>
    <source>
        <strain evidence="1 2">TBRC 2177</strain>
    </source>
</reference>
<proteinExistence type="predicted"/>
<dbReference type="Proteomes" id="UP000677812">
    <property type="component" value="Unassembled WGS sequence"/>
</dbReference>
<dbReference type="SUPFAM" id="SSF140453">
    <property type="entry name" value="EsxAB dimer-like"/>
    <property type="match status" value="1"/>
</dbReference>
<dbReference type="EMBL" id="JAGRQH010000016">
    <property type="protein sequence ID" value="MBR0560714.1"/>
    <property type="molecule type" value="Genomic_DNA"/>
</dbReference>
<evidence type="ECO:0000313" key="2">
    <source>
        <dbReference type="Proteomes" id="UP000677812"/>
    </source>
</evidence>
<sequence length="92" mass="11458">MESLDTTYERMRAFRDALDHFDERLGETYRQLTARHEDARDLWRDRFAVDYAAVWAPWEESLRRWCLEEGPRYREFVTERHLILGRYLEMER</sequence>
<organism evidence="1 2">
    <name type="scientific">Neokomagataea anthophila</name>
    <dbReference type="NCBI Taxonomy" id="2826925"/>
    <lineage>
        <taxon>Bacteria</taxon>
        <taxon>Pseudomonadati</taxon>
        <taxon>Pseudomonadota</taxon>
        <taxon>Alphaproteobacteria</taxon>
        <taxon>Acetobacterales</taxon>
        <taxon>Acetobacteraceae</taxon>
        <taxon>Neokomagataea</taxon>
    </lineage>
</organism>
<gene>
    <name evidence="1" type="ORF">KB213_11705</name>
</gene>
<evidence type="ECO:0008006" key="3">
    <source>
        <dbReference type="Google" id="ProtNLM"/>
    </source>
</evidence>
<name>A0ABS5E9Y7_9PROT</name>
<keyword evidence="2" id="KW-1185">Reference proteome</keyword>
<protein>
    <recommendedName>
        <fullName evidence="3">DUF4298 domain-containing protein</fullName>
    </recommendedName>
</protein>
<comment type="caution">
    <text evidence="1">The sequence shown here is derived from an EMBL/GenBank/DDBJ whole genome shotgun (WGS) entry which is preliminary data.</text>
</comment>
<evidence type="ECO:0000313" key="1">
    <source>
        <dbReference type="EMBL" id="MBR0560714.1"/>
    </source>
</evidence>
<dbReference type="InterPro" id="IPR036689">
    <property type="entry name" value="ESAT-6-like_sf"/>
</dbReference>
<dbReference type="RefSeq" id="WP_211683374.1">
    <property type="nucleotide sequence ID" value="NZ_JAGRQH010000016.1"/>
</dbReference>